<dbReference type="GO" id="GO:0016787">
    <property type="term" value="F:hydrolase activity"/>
    <property type="evidence" value="ECO:0007669"/>
    <property type="project" value="UniProtKB-KW"/>
</dbReference>
<dbReference type="RefSeq" id="WP_053927116.1">
    <property type="nucleotide sequence ID" value="NZ_LGKG01000172.1"/>
</dbReference>
<dbReference type="InterPro" id="IPR029058">
    <property type="entry name" value="AB_hydrolase_fold"/>
</dbReference>
<evidence type="ECO:0000256" key="1">
    <source>
        <dbReference type="ARBA" id="ARBA00022801"/>
    </source>
</evidence>
<organism evidence="3 4">
    <name type="scientific">Streptomyces chattanoogensis</name>
    <dbReference type="NCBI Taxonomy" id="66876"/>
    <lineage>
        <taxon>Bacteria</taxon>
        <taxon>Bacillati</taxon>
        <taxon>Actinomycetota</taxon>
        <taxon>Actinomycetes</taxon>
        <taxon>Kitasatosporales</taxon>
        <taxon>Streptomycetaceae</taxon>
        <taxon>Streptomyces</taxon>
    </lineage>
</organism>
<evidence type="ECO:0000313" key="3">
    <source>
        <dbReference type="EMBL" id="KPC59859.1"/>
    </source>
</evidence>
<dbReference type="InterPro" id="IPR050266">
    <property type="entry name" value="AB_hydrolase_sf"/>
</dbReference>
<evidence type="ECO:0000313" key="4">
    <source>
        <dbReference type="Proteomes" id="UP000037982"/>
    </source>
</evidence>
<gene>
    <name evidence="3" type="ORF">ADL29_32515</name>
</gene>
<dbReference type="PANTHER" id="PTHR43798">
    <property type="entry name" value="MONOACYLGLYCEROL LIPASE"/>
    <property type="match status" value="1"/>
</dbReference>
<dbReference type="Pfam" id="PF12697">
    <property type="entry name" value="Abhydrolase_6"/>
    <property type="match status" value="1"/>
</dbReference>
<dbReference type="PATRIC" id="fig|66876.3.peg.7166"/>
<dbReference type="PRINTS" id="PR00111">
    <property type="entry name" value="ABHYDROLASE"/>
</dbReference>
<keyword evidence="1 3" id="KW-0378">Hydrolase</keyword>
<dbReference type="InterPro" id="IPR000073">
    <property type="entry name" value="AB_hydrolase_1"/>
</dbReference>
<dbReference type="Gene3D" id="3.40.50.1820">
    <property type="entry name" value="alpha/beta hydrolase"/>
    <property type="match status" value="1"/>
</dbReference>
<dbReference type="SUPFAM" id="SSF53474">
    <property type="entry name" value="alpha/beta-Hydrolases"/>
    <property type="match status" value="1"/>
</dbReference>
<sequence length="263" mass="27893">MPYLDVNDTTLYYEDEGAGPALLFLHGWGTSGQVWGAQLPEFTGDHRVVTVDWRGCGRSARPVRGNTADGVVGDMMALIGALRLDRPVVVGSSIGATFATELGLRHPESVGGVVAVDGTAYWPSQGMPLAELADGLRRDRAGTVAEWVPQWYAPGTAPALIDWTVRQILDSGVHIDQHFATAGDYDPRPDLPGLQVPIHYLHGELSTPIPLEVPRACAALTPGAEVGVIAGSGHMPHQERPDEFNAALRAALARMASAAHATA</sequence>
<dbReference type="Proteomes" id="UP000037982">
    <property type="component" value="Unassembled WGS sequence"/>
</dbReference>
<name>A0A0N0GW53_9ACTN</name>
<feature type="domain" description="AB hydrolase-1" evidence="2">
    <location>
        <begin position="22"/>
        <end position="247"/>
    </location>
</feature>
<keyword evidence="4" id="KW-1185">Reference proteome</keyword>
<comment type="caution">
    <text evidence="3">The sequence shown here is derived from an EMBL/GenBank/DDBJ whole genome shotgun (WGS) entry which is preliminary data.</text>
</comment>
<protein>
    <submittedName>
        <fullName evidence="3">Alpha/beta hydrolase</fullName>
    </submittedName>
</protein>
<dbReference type="EMBL" id="LGKG01000172">
    <property type="protein sequence ID" value="KPC59859.1"/>
    <property type="molecule type" value="Genomic_DNA"/>
</dbReference>
<dbReference type="GO" id="GO:0016020">
    <property type="term" value="C:membrane"/>
    <property type="evidence" value="ECO:0007669"/>
    <property type="project" value="TreeGrafter"/>
</dbReference>
<proteinExistence type="predicted"/>
<evidence type="ECO:0000259" key="2">
    <source>
        <dbReference type="Pfam" id="PF12697"/>
    </source>
</evidence>
<reference evidence="4" key="1">
    <citation type="submission" date="2015-07" db="EMBL/GenBank/DDBJ databases">
        <authorList>
            <person name="Ju K.-S."/>
            <person name="Doroghazi J.R."/>
            <person name="Metcalf W.W."/>
        </authorList>
    </citation>
    <scope>NUCLEOTIDE SEQUENCE [LARGE SCALE GENOMIC DNA]</scope>
    <source>
        <strain evidence="4">NRRL ISP-5002</strain>
    </source>
</reference>
<dbReference type="PANTHER" id="PTHR43798:SF31">
    <property type="entry name" value="AB HYDROLASE SUPERFAMILY PROTEIN YCLE"/>
    <property type="match status" value="1"/>
</dbReference>
<dbReference type="AlphaFoldDB" id="A0A0N0GW53"/>
<accession>A0A0N0GW53</accession>